<dbReference type="EMBL" id="AP018227">
    <property type="protein sequence ID" value="BAY85391.1"/>
    <property type="molecule type" value="Genomic_DNA"/>
</dbReference>
<dbReference type="OrthoDB" id="453958at2"/>
<keyword evidence="3" id="KW-0234">DNA repair</keyword>
<keyword evidence="6" id="KW-1185">Reference proteome</keyword>
<dbReference type="Gene3D" id="3.90.320.10">
    <property type="match status" value="1"/>
</dbReference>
<organism evidence="5 6">
    <name type="scientific">Calothrix parasitica NIES-267</name>
    <dbReference type="NCBI Taxonomy" id="1973488"/>
    <lineage>
        <taxon>Bacteria</taxon>
        <taxon>Bacillati</taxon>
        <taxon>Cyanobacteriota</taxon>
        <taxon>Cyanophyceae</taxon>
        <taxon>Nostocales</taxon>
        <taxon>Calotrichaceae</taxon>
        <taxon>Calothrix</taxon>
    </lineage>
</organism>
<keyword evidence="2" id="KW-0347">Helicase</keyword>
<sequence>MSSPVTLFASYNLWSLIAPASGQQRWHCQMKRGFIKARQDEPKVKALLKAKVTPSQRIGLLAQKGVYEFHHNRNLLNSVDGVEKVAGLLKLGNLADEIQQRVRQILKKYQDAPLLLNKRIMLLTRGDEGFPKPIFIERQQYHFRLYAAMDCVLNESDSTLHIIDFKTGKSPFDRRQALVYLLAARYLYPKYQATASFYNLEMGKKSHVITVSSSELKLIEFHLGYIAEKHQQDLQKYRQNNRIFSKVFPPNPGYHCRFCPFNSICEHSQHGEVASSK</sequence>
<feature type="domain" description="PD-(D/E)XK endonuclease-like" evidence="4">
    <location>
        <begin position="57"/>
        <end position="266"/>
    </location>
</feature>
<proteinExistence type="predicted"/>
<accession>A0A1Z4LW64</accession>
<keyword evidence="2" id="KW-0547">Nucleotide-binding</keyword>
<dbReference type="GO" id="GO:0004386">
    <property type="term" value="F:helicase activity"/>
    <property type="evidence" value="ECO:0007669"/>
    <property type="project" value="UniProtKB-KW"/>
</dbReference>
<dbReference type="InterPro" id="IPR038726">
    <property type="entry name" value="PDDEXK_AddAB-type"/>
</dbReference>
<evidence type="ECO:0000313" key="5">
    <source>
        <dbReference type="EMBL" id="BAY85391.1"/>
    </source>
</evidence>
<evidence type="ECO:0000256" key="2">
    <source>
        <dbReference type="ARBA" id="ARBA00022806"/>
    </source>
</evidence>
<protein>
    <recommendedName>
        <fullName evidence="4">PD-(D/E)XK endonuclease-like domain-containing protein</fullName>
    </recommendedName>
</protein>
<dbReference type="Pfam" id="PF12705">
    <property type="entry name" value="PDDEXK_1"/>
    <property type="match status" value="1"/>
</dbReference>
<keyword evidence="2" id="KW-0067">ATP-binding</keyword>
<name>A0A1Z4LW64_9CYAN</name>
<dbReference type="Proteomes" id="UP000218418">
    <property type="component" value="Chromosome"/>
</dbReference>
<evidence type="ECO:0000313" key="6">
    <source>
        <dbReference type="Proteomes" id="UP000218418"/>
    </source>
</evidence>
<keyword evidence="2" id="KW-0378">Hydrolase</keyword>
<reference evidence="5 6" key="1">
    <citation type="submission" date="2017-06" db="EMBL/GenBank/DDBJ databases">
        <title>Genome sequencing of cyanobaciteial culture collection at National Institute for Environmental Studies (NIES).</title>
        <authorList>
            <person name="Hirose Y."/>
            <person name="Shimura Y."/>
            <person name="Fujisawa T."/>
            <person name="Nakamura Y."/>
            <person name="Kawachi M."/>
        </authorList>
    </citation>
    <scope>NUCLEOTIDE SEQUENCE [LARGE SCALE GENOMIC DNA]</scope>
    <source>
        <strain evidence="5 6">NIES-267</strain>
    </source>
</reference>
<dbReference type="GO" id="GO:0006281">
    <property type="term" value="P:DNA repair"/>
    <property type="evidence" value="ECO:0007669"/>
    <property type="project" value="UniProtKB-KW"/>
</dbReference>
<evidence type="ECO:0000259" key="4">
    <source>
        <dbReference type="Pfam" id="PF12705"/>
    </source>
</evidence>
<evidence type="ECO:0000256" key="3">
    <source>
        <dbReference type="ARBA" id="ARBA00023204"/>
    </source>
</evidence>
<dbReference type="InterPro" id="IPR011604">
    <property type="entry name" value="PDDEXK-like_dom_sf"/>
</dbReference>
<evidence type="ECO:0000256" key="1">
    <source>
        <dbReference type="ARBA" id="ARBA00022763"/>
    </source>
</evidence>
<dbReference type="AlphaFoldDB" id="A0A1Z4LW64"/>
<gene>
    <name evidence="5" type="ORF">NIES267_48910</name>
</gene>
<keyword evidence="1" id="KW-0227">DNA damage</keyword>